<organism evidence="1 2">
    <name type="scientific">Caballeronia sordidicola</name>
    <name type="common">Burkholderia sordidicola</name>
    <dbReference type="NCBI Taxonomy" id="196367"/>
    <lineage>
        <taxon>Bacteria</taxon>
        <taxon>Pseudomonadati</taxon>
        <taxon>Pseudomonadota</taxon>
        <taxon>Betaproteobacteria</taxon>
        <taxon>Burkholderiales</taxon>
        <taxon>Burkholderiaceae</taxon>
        <taxon>Caballeronia</taxon>
    </lineage>
</organism>
<reference evidence="2" key="1">
    <citation type="submission" date="2017-01" db="EMBL/GenBank/DDBJ databases">
        <title>Genome Analysis of Deinococcus marmoris KOPRI26562.</title>
        <authorList>
            <person name="Kim J.H."/>
            <person name="Oh H.-M."/>
        </authorList>
    </citation>
    <scope>NUCLEOTIDE SEQUENCE [LARGE SCALE GENOMIC DNA]</scope>
    <source>
        <strain evidence="2">PAMC 26633</strain>
    </source>
</reference>
<accession>A0A226WZF7</accession>
<comment type="caution">
    <text evidence="1">The sequence shown here is derived from an EMBL/GenBank/DDBJ whole genome shotgun (WGS) entry which is preliminary data.</text>
</comment>
<evidence type="ECO:0000313" key="2">
    <source>
        <dbReference type="Proteomes" id="UP000214720"/>
    </source>
</evidence>
<dbReference type="Proteomes" id="UP000214720">
    <property type="component" value="Unassembled WGS sequence"/>
</dbReference>
<dbReference type="AlphaFoldDB" id="A0A226WZF7"/>
<gene>
    <name evidence="1" type="ORF">BSU04_21385</name>
</gene>
<sequence>MTGQAIKSFSDNNLPAILMLIHNVYTDSVMRRLSPAKTGEAYREVCLTQAQ</sequence>
<protein>
    <submittedName>
        <fullName evidence="1">Uncharacterized protein</fullName>
    </submittedName>
</protein>
<proteinExistence type="predicted"/>
<dbReference type="EMBL" id="MTHB01000123">
    <property type="protein sequence ID" value="OXC76572.1"/>
    <property type="molecule type" value="Genomic_DNA"/>
</dbReference>
<name>A0A226WZF7_CABSO</name>
<evidence type="ECO:0000313" key="1">
    <source>
        <dbReference type="EMBL" id="OXC76572.1"/>
    </source>
</evidence>